<dbReference type="InterPro" id="IPR001854">
    <property type="entry name" value="Ribosomal_uL29"/>
</dbReference>
<evidence type="ECO:0000256" key="3">
    <source>
        <dbReference type="ARBA" id="ARBA00023274"/>
    </source>
</evidence>
<dbReference type="InterPro" id="IPR018254">
    <property type="entry name" value="Ribosomal_uL29_CS"/>
</dbReference>
<proteinExistence type="inferred from homology"/>
<sequence length="65" mass="7622">MKAIEFRNLTTAELEQKINGYKEELFNLRFQLATGQLDNPMQIREIRKSIARAKTVIRERELGIS</sequence>
<keyword evidence="3 5" id="KW-0687">Ribonucleoprotein</keyword>
<dbReference type="Pfam" id="PF00831">
    <property type="entry name" value="Ribosomal_L29"/>
    <property type="match status" value="1"/>
</dbReference>
<name>A0ABR5AFD5_9BACL</name>
<protein>
    <recommendedName>
        <fullName evidence="4 5">Large ribosomal subunit protein uL29</fullName>
    </recommendedName>
</protein>
<dbReference type="NCBIfam" id="TIGR00012">
    <property type="entry name" value="L29"/>
    <property type="match status" value="1"/>
</dbReference>
<dbReference type="CDD" id="cd00427">
    <property type="entry name" value="Ribosomal_L29_HIP"/>
    <property type="match status" value="1"/>
</dbReference>
<evidence type="ECO:0000256" key="2">
    <source>
        <dbReference type="ARBA" id="ARBA00022980"/>
    </source>
</evidence>
<dbReference type="Gene3D" id="1.10.287.310">
    <property type="match status" value="1"/>
</dbReference>
<dbReference type="RefSeq" id="WP_041048884.1">
    <property type="nucleotide sequence ID" value="NZ_JXAK01000031.1"/>
</dbReference>
<reference evidence="6 7" key="1">
    <citation type="submission" date="2014-12" db="EMBL/GenBank/DDBJ databases">
        <title>Draft genome sequence of Paenibacillus kamchatkensis strain B-2647.</title>
        <authorList>
            <person name="Karlyshev A.V."/>
            <person name="Kudryashova E.B."/>
        </authorList>
    </citation>
    <scope>NUCLEOTIDE SEQUENCE [LARGE SCALE GENOMIC DNA]</scope>
    <source>
        <strain evidence="6 7">VKM B-2647</strain>
    </source>
</reference>
<dbReference type="PANTHER" id="PTHR10916:SF0">
    <property type="entry name" value="LARGE RIBOSOMAL SUBUNIT PROTEIN UL29C"/>
    <property type="match status" value="1"/>
</dbReference>
<evidence type="ECO:0000256" key="4">
    <source>
        <dbReference type="ARBA" id="ARBA00035204"/>
    </source>
</evidence>
<dbReference type="SUPFAM" id="SSF46561">
    <property type="entry name" value="Ribosomal protein L29 (L29p)"/>
    <property type="match status" value="1"/>
</dbReference>
<dbReference type="PROSITE" id="PS00579">
    <property type="entry name" value="RIBOSOMAL_L29"/>
    <property type="match status" value="1"/>
</dbReference>
<dbReference type="Proteomes" id="UP000031967">
    <property type="component" value="Unassembled WGS sequence"/>
</dbReference>
<evidence type="ECO:0000313" key="6">
    <source>
        <dbReference type="EMBL" id="KIL39759.1"/>
    </source>
</evidence>
<comment type="caution">
    <text evidence="6">The sequence shown here is derived from an EMBL/GenBank/DDBJ whole genome shotgun (WGS) entry which is preliminary data.</text>
</comment>
<dbReference type="InterPro" id="IPR050063">
    <property type="entry name" value="Ribosomal_protein_uL29"/>
</dbReference>
<dbReference type="HAMAP" id="MF_00374">
    <property type="entry name" value="Ribosomal_uL29"/>
    <property type="match status" value="1"/>
</dbReference>
<dbReference type="EMBL" id="JXAK01000031">
    <property type="protein sequence ID" value="KIL39759.1"/>
    <property type="molecule type" value="Genomic_DNA"/>
</dbReference>
<keyword evidence="2 5" id="KW-0689">Ribosomal protein</keyword>
<evidence type="ECO:0000256" key="1">
    <source>
        <dbReference type="ARBA" id="ARBA00009254"/>
    </source>
</evidence>
<dbReference type="InterPro" id="IPR036049">
    <property type="entry name" value="Ribosomal_uL29_sf"/>
</dbReference>
<organism evidence="6 7">
    <name type="scientific">Gordoniibacillus kamchatkensis</name>
    <dbReference type="NCBI Taxonomy" id="1590651"/>
    <lineage>
        <taxon>Bacteria</taxon>
        <taxon>Bacillati</taxon>
        <taxon>Bacillota</taxon>
        <taxon>Bacilli</taxon>
        <taxon>Bacillales</taxon>
        <taxon>Paenibacillaceae</taxon>
        <taxon>Gordoniibacillus</taxon>
    </lineage>
</organism>
<dbReference type="PANTHER" id="PTHR10916">
    <property type="entry name" value="60S RIBOSOMAL PROTEIN L35/50S RIBOSOMAL PROTEIN L29"/>
    <property type="match status" value="1"/>
</dbReference>
<evidence type="ECO:0000313" key="7">
    <source>
        <dbReference type="Proteomes" id="UP000031967"/>
    </source>
</evidence>
<dbReference type="GO" id="GO:0005840">
    <property type="term" value="C:ribosome"/>
    <property type="evidence" value="ECO:0007669"/>
    <property type="project" value="UniProtKB-KW"/>
</dbReference>
<evidence type="ECO:0000256" key="5">
    <source>
        <dbReference type="HAMAP-Rule" id="MF_00374"/>
    </source>
</evidence>
<accession>A0ABR5AFD5</accession>
<keyword evidence="7" id="KW-1185">Reference proteome</keyword>
<comment type="similarity">
    <text evidence="1 5">Belongs to the universal ribosomal protein uL29 family.</text>
</comment>
<gene>
    <name evidence="5" type="primary">rpmC</name>
    <name evidence="6" type="ORF">SD70_17760</name>
</gene>